<dbReference type="InterPro" id="IPR029034">
    <property type="entry name" value="Cystine-knot_cytokine"/>
</dbReference>
<proteinExistence type="inferred from homology"/>
<dbReference type="InterPro" id="IPR001545">
    <property type="entry name" value="Gonadotropin_bsu"/>
</dbReference>
<dbReference type="CDD" id="cd00069">
    <property type="entry name" value="GHB_like"/>
    <property type="match status" value="1"/>
</dbReference>
<evidence type="ECO:0000256" key="2">
    <source>
        <dbReference type="ARBA" id="ARBA00006552"/>
    </source>
</evidence>
<evidence type="ECO:0000256" key="3">
    <source>
        <dbReference type="ARBA" id="ARBA00022525"/>
    </source>
</evidence>
<keyword evidence="3" id="KW-0964">Secreted</keyword>
<protein>
    <recommendedName>
        <fullName evidence="6">Glycoprotein hormone subunit beta domain-containing protein</fullName>
    </recommendedName>
</protein>
<evidence type="ECO:0000256" key="1">
    <source>
        <dbReference type="ARBA" id="ARBA00004613"/>
    </source>
</evidence>
<sequence length="133" mass="14746">MLLLVLKCTLLCVLMAGTACSCMLKNHTIWIETQNCTQCVAVNTTICSGYFLLPVALLIQRSCAPLSLVYQTAFLPGCPRDVNPHIYYPAARCCSCRRCDTRTHHCVHPRPFSYDQCTITLGGEENQSPGRSC</sequence>
<evidence type="ECO:0000256" key="5">
    <source>
        <dbReference type="SAM" id="SignalP"/>
    </source>
</evidence>
<organism evidence="7 8">
    <name type="scientific">Nothobranchius furzeri</name>
    <name type="common">Turquoise killifish</name>
    <dbReference type="NCBI Taxonomy" id="105023"/>
    <lineage>
        <taxon>Eukaryota</taxon>
        <taxon>Metazoa</taxon>
        <taxon>Chordata</taxon>
        <taxon>Craniata</taxon>
        <taxon>Vertebrata</taxon>
        <taxon>Euteleostomi</taxon>
        <taxon>Actinopterygii</taxon>
        <taxon>Neopterygii</taxon>
        <taxon>Teleostei</taxon>
        <taxon>Neoteleostei</taxon>
        <taxon>Acanthomorphata</taxon>
        <taxon>Ovalentaria</taxon>
        <taxon>Atherinomorphae</taxon>
        <taxon>Cyprinodontiformes</taxon>
        <taxon>Nothobranchiidae</taxon>
        <taxon>Nothobranchius</taxon>
    </lineage>
</organism>
<dbReference type="Proteomes" id="UP000694548">
    <property type="component" value="Chromosome sgr15"/>
</dbReference>
<dbReference type="GO" id="GO:0005179">
    <property type="term" value="F:hormone activity"/>
    <property type="evidence" value="ECO:0007669"/>
    <property type="project" value="InterPro"/>
</dbReference>
<feature type="chain" id="PRO_5034146904" description="Glycoprotein hormone subunit beta domain-containing protein" evidence="5">
    <location>
        <begin position="21"/>
        <end position="133"/>
    </location>
</feature>
<reference evidence="7" key="1">
    <citation type="submission" date="2014-08" db="EMBL/GenBank/DDBJ databases">
        <authorList>
            <person name="Senf B."/>
            <person name="Petzold A."/>
            <person name="Downie B.R."/>
            <person name="Koch P."/>
            <person name="Platzer M."/>
        </authorList>
    </citation>
    <scope>NUCLEOTIDE SEQUENCE [LARGE SCALE GENOMIC DNA]</scope>
    <source>
        <strain evidence="7">GRZ</strain>
    </source>
</reference>
<evidence type="ECO:0000256" key="4">
    <source>
        <dbReference type="ARBA" id="ARBA00023157"/>
    </source>
</evidence>
<dbReference type="SUPFAM" id="SSF57501">
    <property type="entry name" value="Cystine-knot cytokines"/>
    <property type="match status" value="1"/>
</dbReference>
<dbReference type="Ensembl" id="ENSNFUT00015012138.1">
    <property type="protein sequence ID" value="ENSNFUP00015011554.1"/>
    <property type="gene ID" value="ENSNFUG00015005701.1"/>
</dbReference>
<dbReference type="GO" id="GO:0005615">
    <property type="term" value="C:extracellular space"/>
    <property type="evidence" value="ECO:0007669"/>
    <property type="project" value="TreeGrafter"/>
</dbReference>
<comment type="subcellular location">
    <subcellularLocation>
        <location evidence="1">Secreted</location>
    </subcellularLocation>
</comment>
<dbReference type="AlphaFoldDB" id="A0A8C6NM98"/>
<evidence type="ECO:0000259" key="6">
    <source>
        <dbReference type="Pfam" id="PF00007"/>
    </source>
</evidence>
<dbReference type="GO" id="GO:0005737">
    <property type="term" value="C:cytoplasm"/>
    <property type="evidence" value="ECO:0007669"/>
    <property type="project" value="TreeGrafter"/>
</dbReference>
<comment type="similarity">
    <text evidence="2">Belongs to the glycoprotein hormones subunit beta family.</text>
</comment>
<dbReference type="PROSITE" id="PS51257">
    <property type="entry name" value="PROKAR_LIPOPROTEIN"/>
    <property type="match status" value="1"/>
</dbReference>
<keyword evidence="8" id="KW-1185">Reference proteome</keyword>
<evidence type="ECO:0000313" key="7">
    <source>
        <dbReference type="Ensembl" id="ENSNFUP00015011554.1"/>
    </source>
</evidence>
<accession>A0A8C6NM98</accession>
<reference evidence="7" key="2">
    <citation type="submission" date="2025-08" db="UniProtKB">
        <authorList>
            <consortium name="Ensembl"/>
        </authorList>
    </citation>
    <scope>IDENTIFICATION</scope>
</reference>
<feature type="signal peptide" evidence="5">
    <location>
        <begin position="1"/>
        <end position="20"/>
    </location>
</feature>
<dbReference type="PANTHER" id="PTHR11515:SF29">
    <property type="entry name" value="THYROTROPIN SUBUNIT BETA-LIKE"/>
    <property type="match status" value="1"/>
</dbReference>
<dbReference type="InterPro" id="IPR006208">
    <property type="entry name" value="Glyco_hormone_CN"/>
</dbReference>
<keyword evidence="5" id="KW-0732">Signal</keyword>
<keyword evidence="4" id="KW-1015">Disulfide bond</keyword>
<dbReference type="Gene3D" id="2.10.90.10">
    <property type="entry name" value="Cystine-knot cytokines"/>
    <property type="match status" value="1"/>
</dbReference>
<dbReference type="SMART" id="SM00068">
    <property type="entry name" value="GHB"/>
    <property type="match status" value="1"/>
</dbReference>
<dbReference type="GeneTree" id="ENSGT00940000176091"/>
<evidence type="ECO:0000313" key="8">
    <source>
        <dbReference type="Proteomes" id="UP000694548"/>
    </source>
</evidence>
<reference evidence="7" key="3">
    <citation type="submission" date="2025-09" db="UniProtKB">
        <authorList>
            <consortium name="Ensembl"/>
        </authorList>
    </citation>
    <scope>IDENTIFICATION</scope>
</reference>
<dbReference type="GO" id="GO:0007186">
    <property type="term" value="P:G protein-coupled receptor signaling pathway"/>
    <property type="evidence" value="ECO:0007669"/>
    <property type="project" value="TreeGrafter"/>
</dbReference>
<dbReference type="Pfam" id="PF00007">
    <property type="entry name" value="Cys_knot"/>
    <property type="match status" value="1"/>
</dbReference>
<feature type="domain" description="Glycoprotein hormone subunit beta" evidence="6">
    <location>
        <begin position="21"/>
        <end position="110"/>
    </location>
</feature>
<dbReference type="PANTHER" id="PTHR11515">
    <property type="entry name" value="GLYCOPROTEIN HORMONE BETA CHAIN"/>
    <property type="match status" value="1"/>
</dbReference>
<name>A0A8C6NM98_NOTFU</name>